<dbReference type="EMBL" id="OV696695">
    <property type="protein sequence ID" value="CAH1237979.1"/>
    <property type="molecule type" value="Genomic_DNA"/>
</dbReference>
<feature type="compositionally biased region" description="Polar residues" evidence="1">
    <location>
        <begin position="25"/>
        <end position="72"/>
    </location>
</feature>
<feature type="region of interest" description="Disordered" evidence="1">
    <location>
        <begin position="1"/>
        <end position="72"/>
    </location>
</feature>
<keyword evidence="3" id="KW-1185">Reference proteome</keyword>
<accession>A0A8J9VDT6</accession>
<reference evidence="2" key="1">
    <citation type="submission" date="2022-01" db="EMBL/GenBank/DDBJ databases">
        <authorList>
            <person name="Braso-Vives M."/>
        </authorList>
    </citation>
    <scope>NUCLEOTIDE SEQUENCE</scope>
</reference>
<protein>
    <submittedName>
        <fullName evidence="2">Hypp5483 protein</fullName>
    </submittedName>
</protein>
<name>A0A8J9VDT6_BRALA</name>
<feature type="compositionally biased region" description="Low complexity" evidence="1">
    <location>
        <begin position="13"/>
        <end position="24"/>
    </location>
</feature>
<proteinExistence type="predicted"/>
<gene>
    <name evidence="2" type="primary">Hypp5483</name>
    <name evidence="2" type="ORF">BLAG_LOCUS2750</name>
</gene>
<dbReference type="Proteomes" id="UP000838412">
    <property type="component" value="Chromosome 10"/>
</dbReference>
<evidence type="ECO:0000313" key="2">
    <source>
        <dbReference type="EMBL" id="CAH1237979.1"/>
    </source>
</evidence>
<dbReference type="AlphaFoldDB" id="A0A8J9VDT6"/>
<evidence type="ECO:0000313" key="3">
    <source>
        <dbReference type="Proteomes" id="UP000838412"/>
    </source>
</evidence>
<organism evidence="2 3">
    <name type="scientific">Branchiostoma lanceolatum</name>
    <name type="common">Common lancelet</name>
    <name type="synonym">Amphioxus lanceolatum</name>
    <dbReference type="NCBI Taxonomy" id="7740"/>
    <lineage>
        <taxon>Eukaryota</taxon>
        <taxon>Metazoa</taxon>
        <taxon>Chordata</taxon>
        <taxon>Cephalochordata</taxon>
        <taxon>Leptocardii</taxon>
        <taxon>Amphioxiformes</taxon>
        <taxon>Branchiostomatidae</taxon>
        <taxon>Branchiostoma</taxon>
    </lineage>
</organism>
<evidence type="ECO:0000256" key="1">
    <source>
        <dbReference type="SAM" id="MobiDB-lite"/>
    </source>
</evidence>
<sequence>MSAERSTDVDQVTTASTASQQSQAPSTLVTTSRALSTEVTTSKASSAEVTTSRAPSTEVTTSRALSTEVTTSRAPSTETHHRCWPTNNDLYSWCFFDNNRRPFDYVRSNFHTDIPNTRFSGGHQLDTTHNSSKDSGAIHCTLHINATSNCSYIYLIYFANNSGGAANIYFDRSNRSYHCN</sequence>